<dbReference type="InterPro" id="IPR058240">
    <property type="entry name" value="rSAM_sf"/>
</dbReference>
<keyword evidence="1" id="KW-0479">Metal-binding</keyword>
<dbReference type="Proteomes" id="UP000251800">
    <property type="component" value="Unassembled WGS sequence"/>
</dbReference>
<reference evidence="5 6" key="1">
    <citation type="submission" date="2018-05" db="EMBL/GenBank/DDBJ databases">
        <title>Abyssibacter profundi OUC007T gen. nov., sp. nov, a marine bacterium isolated from seawater of the Mariana Trench.</title>
        <authorList>
            <person name="Zhou S."/>
        </authorList>
    </citation>
    <scope>NUCLEOTIDE SEQUENCE [LARGE SCALE GENOMIC DNA]</scope>
    <source>
        <strain evidence="5 6">OUC007</strain>
    </source>
</reference>
<dbReference type="SUPFAM" id="SSF102114">
    <property type="entry name" value="Radical SAM enzymes"/>
    <property type="match status" value="1"/>
</dbReference>
<dbReference type="CDD" id="cd01335">
    <property type="entry name" value="Radical_SAM"/>
    <property type="match status" value="1"/>
</dbReference>
<protein>
    <submittedName>
        <fullName evidence="5">Radical SAM protein</fullName>
    </submittedName>
</protein>
<dbReference type="GO" id="GO:0003824">
    <property type="term" value="F:catalytic activity"/>
    <property type="evidence" value="ECO:0007669"/>
    <property type="project" value="InterPro"/>
</dbReference>
<comment type="caution">
    <text evidence="5">The sequence shown here is derived from an EMBL/GenBank/DDBJ whole genome shotgun (WGS) entry which is preliminary data.</text>
</comment>
<dbReference type="SFLD" id="SFLDS00029">
    <property type="entry name" value="Radical_SAM"/>
    <property type="match status" value="1"/>
</dbReference>
<dbReference type="PANTHER" id="PTHR43432:SF3">
    <property type="entry name" value="SLR0285 PROTEIN"/>
    <property type="match status" value="1"/>
</dbReference>
<name>A0A363ULX6_9GAMM</name>
<dbReference type="EMBL" id="QEQK01000005">
    <property type="protein sequence ID" value="PWN56421.1"/>
    <property type="molecule type" value="Genomic_DNA"/>
</dbReference>
<evidence type="ECO:0000313" key="6">
    <source>
        <dbReference type="Proteomes" id="UP000251800"/>
    </source>
</evidence>
<organism evidence="5 6">
    <name type="scientific">Abyssibacter profundi</name>
    <dbReference type="NCBI Taxonomy" id="2182787"/>
    <lineage>
        <taxon>Bacteria</taxon>
        <taxon>Pseudomonadati</taxon>
        <taxon>Pseudomonadota</taxon>
        <taxon>Gammaproteobacteria</taxon>
        <taxon>Chromatiales</taxon>
        <taxon>Oceanococcaceae</taxon>
        <taxon>Abyssibacter</taxon>
    </lineage>
</organism>
<evidence type="ECO:0000313" key="5">
    <source>
        <dbReference type="EMBL" id="PWN56421.1"/>
    </source>
</evidence>
<evidence type="ECO:0000256" key="3">
    <source>
        <dbReference type="ARBA" id="ARBA00023014"/>
    </source>
</evidence>
<dbReference type="PANTHER" id="PTHR43432">
    <property type="entry name" value="SLR0285 PROTEIN"/>
    <property type="match status" value="1"/>
</dbReference>
<evidence type="ECO:0000259" key="4">
    <source>
        <dbReference type="PROSITE" id="PS51918"/>
    </source>
</evidence>
<dbReference type="InterPro" id="IPR040086">
    <property type="entry name" value="MJ0683-like"/>
</dbReference>
<evidence type="ECO:0000256" key="1">
    <source>
        <dbReference type="ARBA" id="ARBA00022723"/>
    </source>
</evidence>
<dbReference type="GO" id="GO:0051536">
    <property type="term" value="F:iron-sulfur cluster binding"/>
    <property type="evidence" value="ECO:0007669"/>
    <property type="project" value="UniProtKB-KW"/>
</dbReference>
<dbReference type="InterPro" id="IPR007197">
    <property type="entry name" value="rSAM"/>
</dbReference>
<gene>
    <name evidence="5" type="ORF">DEH80_06175</name>
</gene>
<keyword evidence="6" id="KW-1185">Reference proteome</keyword>
<dbReference type="RefSeq" id="WP_109719615.1">
    <property type="nucleotide sequence ID" value="NZ_QEQK01000005.1"/>
</dbReference>
<dbReference type="OrthoDB" id="9785699at2"/>
<evidence type="ECO:0000256" key="2">
    <source>
        <dbReference type="ARBA" id="ARBA00023004"/>
    </source>
</evidence>
<dbReference type="Gene3D" id="3.80.30.30">
    <property type="match status" value="1"/>
</dbReference>
<keyword evidence="2" id="KW-0408">Iron</keyword>
<dbReference type="GO" id="GO:0046872">
    <property type="term" value="F:metal ion binding"/>
    <property type="evidence" value="ECO:0007669"/>
    <property type="project" value="UniProtKB-KW"/>
</dbReference>
<dbReference type="NCBIfam" id="NF033668">
    <property type="entry name" value="rSAM_PA0069"/>
    <property type="match status" value="1"/>
</dbReference>
<dbReference type="Pfam" id="PF04055">
    <property type="entry name" value="Radical_SAM"/>
    <property type="match status" value="1"/>
</dbReference>
<dbReference type="SFLD" id="SFLDG01084">
    <property type="entry name" value="Uncharacterised_Radical_SAM_Su"/>
    <property type="match status" value="1"/>
</dbReference>
<dbReference type="PROSITE" id="PS51918">
    <property type="entry name" value="RADICAL_SAM"/>
    <property type="match status" value="1"/>
</dbReference>
<dbReference type="SMART" id="SM00729">
    <property type="entry name" value="Elp3"/>
    <property type="match status" value="1"/>
</dbReference>
<keyword evidence="3" id="KW-0411">Iron-sulfur</keyword>
<dbReference type="InterPro" id="IPR006638">
    <property type="entry name" value="Elp3/MiaA/NifB-like_rSAM"/>
</dbReference>
<proteinExistence type="predicted"/>
<dbReference type="AlphaFoldDB" id="A0A363ULX6"/>
<feature type="domain" description="Radical SAM core" evidence="4">
    <location>
        <begin position="59"/>
        <end position="296"/>
    </location>
</feature>
<accession>A0A363ULX6</accession>
<sequence>MDIRAYKGRGALSNQASRYRQSTVQAEADGWWQEAVVERVDTLVQPDLSKSVLSHNQSPDVPFDQSINPYRGCEHGCIYCFARPTHAYLDLSPGLDFESRLFYKPRTAELLRQELSHPNYVCKPIGLGTNTDPYQPIEKRFRITRQILETLLECRHPVTIVTKGTLILRDLDLLEALAQRNLVHVMMSVPTLDRSLKRTLEPRAADPARRIRVIRALTERGVPTGVLVAPVIPALTDHHIEAVLQASADAGASEAGYVLLRLPREVAPLFEQWLHAHRPERAQHVLSIMRQMHGGATYDAAFGRRQTGQGPFAELLRKRFELARRRHGLDRERRGRLDCGQFRPPVEQMALF</sequence>